<accession>A0A4Q1C5N0</accession>
<dbReference type="Gene3D" id="1.10.10.1260">
    <property type="entry name" value="Envelope glycoprotein gp160, DUF2291, helical domain"/>
    <property type="match status" value="1"/>
</dbReference>
<evidence type="ECO:0000256" key="1">
    <source>
        <dbReference type="SAM" id="Phobius"/>
    </source>
</evidence>
<keyword evidence="1" id="KW-0472">Membrane</keyword>
<keyword evidence="1" id="KW-1133">Transmembrane helix</keyword>
<gene>
    <name evidence="2" type="ORF">ESB00_18080</name>
</gene>
<dbReference type="InterPro" id="IPR036215">
    <property type="entry name" value="TM0957-like_sf"/>
</dbReference>
<dbReference type="OrthoDB" id="285290at2"/>
<keyword evidence="3" id="KW-1185">Reference proteome</keyword>
<evidence type="ECO:0000313" key="2">
    <source>
        <dbReference type="EMBL" id="RXK53599.1"/>
    </source>
</evidence>
<organism evidence="2 3">
    <name type="scientific">Oleiharenicola lentus</name>
    <dbReference type="NCBI Taxonomy" id="2508720"/>
    <lineage>
        <taxon>Bacteria</taxon>
        <taxon>Pseudomonadati</taxon>
        <taxon>Verrucomicrobiota</taxon>
        <taxon>Opitutia</taxon>
        <taxon>Opitutales</taxon>
        <taxon>Opitutaceae</taxon>
        <taxon>Oleiharenicola</taxon>
    </lineage>
</organism>
<dbReference type="EMBL" id="SDHX01000002">
    <property type="protein sequence ID" value="RXK53599.1"/>
    <property type="molecule type" value="Genomic_DNA"/>
</dbReference>
<dbReference type="InterPro" id="IPR014582">
    <property type="entry name" value="UCP033535_lipo"/>
</dbReference>
<comment type="caution">
    <text evidence="2">The sequence shown here is derived from an EMBL/GenBank/DDBJ whole genome shotgun (WGS) entry which is preliminary data.</text>
</comment>
<dbReference type="AlphaFoldDB" id="A0A4Q1C5N0"/>
<dbReference type="Proteomes" id="UP000290218">
    <property type="component" value="Unassembled WGS sequence"/>
</dbReference>
<sequence length="230" mass="24159">MGARANPDPLAVSPSNPAPSFPWARLAGFTLAGGALLWFFPLWRVVPLVAPAPAAAAAFSPAESAMRFWTETLPPARVRAVDAAVLASALRRDPAEAARLHARAVGLGTAYFHVRGRGRVVAVERNVIVLALDGADGATFALKTGAIFGNVVRDGPGLLDMNSFPSLADFNAVSAELNRLVEERVLPDLRRLATMGARIEFVGCAEATDPAPGGPLLTLIPVFVEAHPAR</sequence>
<evidence type="ECO:0000313" key="3">
    <source>
        <dbReference type="Proteomes" id="UP000290218"/>
    </source>
</evidence>
<feature type="transmembrane region" description="Helical" evidence="1">
    <location>
        <begin position="20"/>
        <end position="40"/>
    </location>
</feature>
<reference evidence="2 3" key="1">
    <citation type="submission" date="2019-01" db="EMBL/GenBank/DDBJ databases">
        <title>Lacunisphaera sp. strain TWA-58.</title>
        <authorList>
            <person name="Chen W.-M."/>
        </authorList>
    </citation>
    <scope>NUCLEOTIDE SEQUENCE [LARGE SCALE GENOMIC DNA]</scope>
    <source>
        <strain evidence="2 3">TWA-58</strain>
    </source>
</reference>
<protein>
    <submittedName>
        <fullName evidence="2">DUF2291 family protein</fullName>
    </submittedName>
</protein>
<name>A0A4Q1C5N0_9BACT</name>
<keyword evidence="1" id="KW-0812">Transmembrane</keyword>
<dbReference type="Gene3D" id="2.40.50.420">
    <property type="entry name" value="Envelope glycoprotein gp160, DUF2291, alpha/beta domain"/>
    <property type="match status" value="1"/>
</dbReference>
<proteinExistence type="predicted"/>
<dbReference type="Pfam" id="PF10054">
    <property type="entry name" value="DUF2291"/>
    <property type="match status" value="1"/>
</dbReference>
<dbReference type="SUPFAM" id="SSF141318">
    <property type="entry name" value="TM0957-like"/>
    <property type="match status" value="1"/>
</dbReference>